<reference evidence="2" key="1">
    <citation type="submission" date="2014-09" db="EMBL/GenBank/DDBJ databases">
        <authorList>
            <person name="Mudge J."/>
            <person name="Ramaraj T."/>
            <person name="Lindquist I.E."/>
            <person name="Bharti A.K."/>
            <person name="Sundararajan A."/>
            <person name="Cameron C.T."/>
            <person name="Woodward J.E."/>
            <person name="May G.D."/>
            <person name="Brubaker C."/>
            <person name="Broadhvest J."/>
            <person name="Wilkins T.A."/>
        </authorList>
    </citation>
    <scope>NUCLEOTIDE SEQUENCE</scope>
    <source>
        <strain evidence="2">cv. AKA8401</strain>
    </source>
</reference>
<keyword evidence="2" id="KW-1185">Reference proteome</keyword>
<accession>A0A0B0MU94</accession>
<gene>
    <name evidence="1" type="ORF">F383_30416</name>
</gene>
<name>A0A0B0MU94_GOSAR</name>
<sequence length="13" mass="1612">MYRDLIILLYVSL</sequence>
<organism evidence="1 2">
    <name type="scientific">Gossypium arboreum</name>
    <name type="common">Tree cotton</name>
    <name type="synonym">Gossypium nanking</name>
    <dbReference type="NCBI Taxonomy" id="29729"/>
    <lineage>
        <taxon>Eukaryota</taxon>
        <taxon>Viridiplantae</taxon>
        <taxon>Streptophyta</taxon>
        <taxon>Embryophyta</taxon>
        <taxon>Tracheophyta</taxon>
        <taxon>Spermatophyta</taxon>
        <taxon>Magnoliopsida</taxon>
        <taxon>eudicotyledons</taxon>
        <taxon>Gunneridae</taxon>
        <taxon>Pentapetalae</taxon>
        <taxon>rosids</taxon>
        <taxon>malvids</taxon>
        <taxon>Malvales</taxon>
        <taxon>Malvaceae</taxon>
        <taxon>Malvoideae</taxon>
        <taxon>Gossypium</taxon>
    </lineage>
</organism>
<evidence type="ECO:0000313" key="1">
    <source>
        <dbReference type="EMBL" id="KHG05678.1"/>
    </source>
</evidence>
<evidence type="ECO:0000313" key="2">
    <source>
        <dbReference type="Proteomes" id="UP000032142"/>
    </source>
</evidence>
<proteinExistence type="predicted"/>
<dbReference type="Proteomes" id="UP000032142">
    <property type="component" value="Unassembled WGS sequence"/>
</dbReference>
<comment type="caution">
    <text evidence="1">The sequence shown here is derived from an EMBL/GenBank/DDBJ whole genome shotgun (WGS) entry which is preliminary data.</text>
</comment>
<protein>
    <submittedName>
        <fullName evidence="1">Uncharacterized protein</fullName>
    </submittedName>
</protein>
<dbReference type="EMBL" id="JRRC01435249">
    <property type="protein sequence ID" value="KHG05678.1"/>
    <property type="molecule type" value="Genomic_DNA"/>
</dbReference>